<reference evidence="3 4" key="1">
    <citation type="submission" date="2018-08" db="EMBL/GenBank/DDBJ databases">
        <title>Genomic investigation of the strawberry pathogen Phytophthora fragariae indicates pathogenicity is determined by transcriptional variation in three key races.</title>
        <authorList>
            <person name="Adams T.M."/>
            <person name="Armitage A.D."/>
            <person name="Sobczyk M.K."/>
            <person name="Bates H.J."/>
            <person name="Dunwell J.M."/>
            <person name="Nellist C.F."/>
            <person name="Harrison R.J."/>
        </authorList>
    </citation>
    <scope>NUCLEOTIDE SEQUENCE [LARGE SCALE GENOMIC DNA]</scope>
    <source>
        <strain evidence="2 4">NOV-71</strain>
        <strain evidence="1 3">NOV-9</strain>
    </source>
</reference>
<evidence type="ECO:0000313" key="2">
    <source>
        <dbReference type="EMBL" id="KAE9128204.1"/>
    </source>
</evidence>
<evidence type="ECO:0000313" key="1">
    <source>
        <dbReference type="EMBL" id="KAE8946134.1"/>
    </source>
</evidence>
<dbReference type="Proteomes" id="UP000429523">
    <property type="component" value="Unassembled WGS sequence"/>
</dbReference>
<gene>
    <name evidence="2" type="ORF">PF007_g5341</name>
    <name evidence="1" type="ORF">PF009_g4228</name>
</gene>
<dbReference type="Proteomes" id="UP000441208">
    <property type="component" value="Unassembled WGS sequence"/>
</dbReference>
<evidence type="ECO:0000313" key="4">
    <source>
        <dbReference type="Proteomes" id="UP000441208"/>
    </source>
</evidence>
<name>A0A6A3T6B4_9STRA</name>
<comment type="caution">
    <text evidence="2">The sequence shown here is derived from an EMBL/GenBank/DDBJ whole genome shotgun (WGS) entry which is preliminary data.</text>
</comment>
<protein>
    <recommendedName>
        <fullName evidence="5">HAT C-terminal dimerisation domain-containing protein</fullName>
    </recommendedName>
</protein>
<dbReference type="AlphaFoldDB" id="A0A6A3T6B4"/>
<organism evidence="2 4">
    <name type="scientific">Phytophthora fragariae</name>
    <dbReference type="NCBI Taxonomy" id="53985"/>
    <lineage>
        <taxon>Eukaryota</taxon>
        <taxon>Sar</taxon>
        <taxon>Stramenopiles</taxon>
        <taxon>Oomycota</taxon>
        <taxon>Peronosporomycetes</taxon>
        <taxon>Peronosporales</taxon>
        <taxon>Peronosporaceae</taxon>
        <taxon>Phytophthora</taxon>
    </lineage>
</organism>
<proteinExistence type="predicted"/>
<dbReference type="EMBL" id="QXFZ01000185">
    <property type="protein sequence ID" value="KAE9128204.1"/>
    <property type="molecule type" value="Genomic_DNA"/>
</dbReference>
<evidence type="ECO:0008006" key="5">
    <source>
        <dbReference type="Google" id="ProtNLM"/>
    </source>
</evidence>
<dbReference type="EMBL" id="QXGF01000130">
    <property type="protein sequence ID" value="KAE8946134.1"/>
    <property type="molecule type" value="Genomic_DNA"/>
</dbReference>
<evidence type="ECO:0000313" key="3">
    <source>
        <dbReference type="Proteomes" id="UP000429523"/>
    </source>
</evidence>
<accession>A0A6A3T6B4</accession>
<sequence length="136" mass="15194">MMLSSSLSLSLPPAPAIATTRGSSVQEFIANWHGSGEEEATTVDLVKYLGGQCSTSFEAKLIRQKQLTVAQYWVALSQFPLLKDIVFTVFVSACFPLFNAKNFDSDDLAFYDMTEDLEANSSDEEDNNEDSEYEYY</sequence>